<proteinExistence type="predicted"/>
<name>X1GB35_9ZZZZ</name>
<dbReference type="PANTHER" id="PTHR46124:SF4">
    <property type="entry name" value="HYDROLASE TATD"/>
    <property type="match status" value="1"/>
</dbReference>
<dbReference type="PANTHER" id="PTHR46124">
    <property type="entry name" value="D-AMINOACYL-TRNA DEACYLASE"/>
    <property type="match status" value="1"/>
</dbReference>
<accession>X1GB35</accession>
<dbReference type="EMBL" id="BARU01016944">
    <property type="protein sequence ID" value="GAH54442.1"/>
    <property type="molecule type" value="Genomic_DNA"/>
</dbReference>
<dbReference type="AlphaFoldDB" id="X1GB35"/>
<comment type="caution">
    <text evidence="1">The sequence shown here is derived from an EMBL/GenBank/DDBJ whole genome shotgun (WGS) entry which is preliminary data.</text>
</comment>
<protein>
    <submittedName>
        <fullName evidence="1">Uncharacterized protein</fullName>
    </submittedName>
</protein>
<dbReference type="InterPro" id="IPR001130">
    <property type="entry name" value="TatD-like"/>
</dbReference>
<sequence length="185" mass="21474">MQFIDTHAHLYLPEFDSDRDEVINRAIQQGVEKICLPNIDIRSVNPMLALVNKYPDFCFPMMGLHPSSVRKNYCDIIKKVQEHLLRENFIAIGEIGIDLYWDNTYRKEQMKAFREQITFAIDNHLPVVIHIRESFDEVFQILDEFKPDYPIGIFHSFTGNLDQAHRAIAMGFKLGIGGIVTFKNS</sequence>
<dbReference type="CDD" id="cd01310">
    <property type="entry name" value="TatD_DNAse"/>
    <property type="match status" value="1"/>
</dbReference>
<dbReference type="GO" id="GO:0005829">
    <property type="term" value="C:cytosol"/>
    <property type="evidence" value="ECO:0007669"/>
    <property type="project" value="TreeGrafter"/>
</dbReference>
<dbReference type="Pfam" id="PF01026">
    <property type="entry name" value="TatD_DNase"/>
    <property type="match status" value="1"/>
</dbReference>
<reference evidence="1" key="1">
    <citation type="journal article" date="2014" name="Front. Microbiol.">
        <title>High frequency of phylogenetically diverse reductive dehalogenase-homologous genes in deep subseafloor sedimentary metagenomes.</title>
        <authorList>
            <person name="Kawai M."/>
            <person name="Futagami T."/>
            <person name="Toyoda A."/>
            <person name="Takaki Y."/>
            <person name="Nishi S."/>
            <person name="Hori S."/>
            <person name="Arai W."/>
            <person name="Tsubouchi T."/>
            <person name="Morono Y."/>
            <person name="Uchiyama I."/>
            <person name="Ito T."/>
            <person name="Fujiyama A."/>
            <person name="Inagaki F."/>
            <person name="Takami H."/>
        </authorList>
    </citation>
    <scope>NUCLEOTIDE SEQUENCE</scope>
    <source>
        <strain evidence="1">Expedition CK06-06</strain>
    </source>
</reference>
<dbReference type="InterPro" id="IPR032466">
    <property type="entry name" value="Metal_Hydrolase"/>
</dbReference>
<dbReference type="SUPFAM" id="SSF51556">
    <property type="entry name" value="Metallo-dependent hydrolases"/>
    <property type="match status" value="1"/>
</dbReference>
<feature type="non-terminal residue" evidence="1">
    <location>
        <position position="185"/>
    </location>
</feature>
<organism evidence="1">
    <name type="scientific">marine sediment metagenome</name>
    <dbReference type="NCBI Taxonomy" id="412755"/>
    <lineage>
        <taxon>unclassified sequences</taxon>
        <taxon>metagenomes</taxon>
        <taxon>ecological metagenomes</taxon>
    </lineage>
</organism>
<gene>
    <name evidence="1" type="ORF">S03H2_28131</name>
</gene>
<dbReference type="Gene3D" id="3.20.20.140">
    <property type="entry name" value="Metal-dependent hydrolases"/>
    <property type="match status" value="1"/>
</dbReference>
<dbReference type="GO" id="GO:0016788">
    <property type="term" value="F:hydrolase activity, acting on ester bonds"/>
    <property type="evidence" value="ECO:0007669"/>
    <property type="project" value="InterPro"/>
</dbReference>
<evidence type="ECO:0000313" key="1">
    <source>
        <dbReference type="EMBL" id="GAH54442.1"/>
    </source>
</evidence>